<name>A0A3P5XN43_9RHOB</name>
<evidence type="ECO:0000256" key="1">
    <source>
        <dbReference type="SAM" id="Phobius"/>
    </source>
</evidence>
<sequence>MDPGFLDRVLTPSPVMGWLLVLFPALVAGAGIAGARRREPGSLRLAVMALLLLLWLVLPQSFADPIAQRISVMISALGWFGLLGAWSQQVWNRWPAPVWIHAWVISHLVAILVACAVAVFRALAAGA</sequence>
<keyword evidence="1" id="KW-1133">Transmembrane helix</keyword>
<dbReference type="OrthoDB" id="7863822at2"/>
<dbReference type="RefSeq" id="WP_124088354.1">
    <property type="nucleotide sequence ID" value="NZ_UXAW01000106.1"/>
</dbReference>
<accession>A0A3P5XN43</accession>
<feature type="transmembrane region" description="Helical" evidence="1">
    <location>
        <begin position="42"/>
        <end position="60"/>
    </location>
</feature>
<keyword evidence="1" id="KW-0472">Membrane</keyword>
<dbReference type="EMBL" id="UXAW01000106">
    <property type="protein sequence ID" value="VDC33161.1"/>
    <property type="molecule type" value="Genomic_DNA"/>
</dbReference>
<feature type="transmembrane region" description="Helical" evidence="1">
    <location>
        <begin position="98"/>
        <end position="124"/>
    </location>
</feature>
<feature type="transmembrane region" description="Helical" evidence="1">
    <location>
        <begin position="15"/>
        <end position="35"/>
    </location>
</feature>
<proteinExistence type="predicted"/>
<evidence type="ECO:0000313" key="2">
    <source>
        <dbReference type="EMBL" id="VDC33161.1"/>
    </source>
</evidence>
<keyword evidence="1" id="KW-0812">Transmembrane</keyword>
<dbReference type="Proteomes" id="UP000277498">
    <property type="component" value="Unassembled WGS sequence"/>
</dbReference>
<protein>
    <submittedName>
        <fullName evidence="2">Uncharacterized protein</fullName>
    </submittedName>
</protein>
<feature type="transmembrane region" description="Helical" evidence="1">
    <location>
        <begin position="66"/>
        <end position="86"/>
    </location>
</feature>
<organism evidence="2 3">
    <name type="scientific">Pseudogemmobacter humi</name>
    <dbReference type="NCBI Taxonomy" id="2483812"/>
    <lineage>
        <taxon>Bacteria</taxon>
        <taxon>Pseudomonadati</taxon>
        <taxon>Pseudomonadota</taxon>
        <taxon>Alphaproteobacteria</taxon>
        <taxon>Rhodobacterales</taxon>
        <taxon>Paracoccaceae</taxon>
        <taxon>Pseudogemmobacter</taxon>
    </lineage>
</organism>
<dbReference type="AlphaFoldDB" id="A0A3P5XN43"/>
<evidence type="ECO:0000313" key="3">
    <source>
        <dbReference type="Proteomes" id="UP000277498"/>
    </source>
</evidence>
<reference evidence="2 3" key="1">
    <citation type="submission" date="2018-11" db="EMBL/GenBank/DDBJ databases">
        <authorList>
            <person name="Criscuolo A."/>
        </authorList>
    </citation>
    <scope>NUCLEOTIDE SEQUENCE [LARGE SCALE GENOMIC DNA]</scope>
    <source>
        <strain evidence="2">ACIP111625</strain>
    </source>
</reference>
<gene>
    <name evidence="2" type="ORF">XINFAN_03668</name>
</gene>
<keyword evidence="3" id="KW-1185">Reference proteome</keyword>